<gene>
    <name evidence="2" type="ORF">RFI_09667</name>
</gene>
<name>X6NP56_RETFI</name>
<sequence>MKNFLVDILCIIFENGNSLLYKRQKDERIDNLFLHILSEPKIVCIMQREHQGHSHEIVPKDNIPGGGHFPFSSHLHAFMSSFREMSFGIYERTKQDIRKSLEEFLIVQIHTSIQTSGLKLNLNRLLPVDLMKRLLRDVVHLESNGILGLHRFLRNAHVYDTLVNHVCLFVEKASMEALHKFGASTERKQDLSIAIQEHDLKTTVTQSTENVVDEEKEELKHAEIKMEPEEIQFQVTEMYAICGHTNNFYLTLSTFFLFCKSIRLRI</sequence>
<keyword evidence="1" id="KW-0175">Coiled coil</keyword>
<evidence type="ECO:0000313" key="2">
    <source>
        <dbReference type="EMBL" id="ETO27464.1"/>
    </source>
</evidence>
<accession>X6NP56</accession>
<protein>
    <submittedName>
        <fullName evidence="2">Uncharacterized protein</fullName>
    </submittedName>
</protein>
<evidence type="ECO:0000313" key="3">
    <source>
        <dbReference type="Proteomes" id="UP000023152"/>
    </source>
</evidence>
<dbReference type="Proteomes" id="UP000023152">
    <property type="component" value="Unassembled WGS sequence"/>
</dbReference>
<dbReference type="EMBL" id="ASPP01007239">
    <property type="protein sequence ID" value="ETO27464.1"/>
    <property type="molecule type" value="Genomic_DNA"/>
</dbReference>
<feature type="coiled-coil region" evidence="1">
    <location>
        <begin position="205"/>
        <end position="232"/>
    </location>
</feature>
<reference evidence="2 3" key="1">
    <citation type="journal article" date="2013" name="Curr. Biol.">
        <title>The Genome of the Foraminiferan Reticulomyxa filosa.</title>
        <authorList>
            <person name="Glockner G."/>
            <person name="Hulsmann N."/>
            <person name="Schleicher M."/>
            <person name="Noegel A.A."/>
            <person name="Eichinger L."/>
            <person name="Gallinger C."/>
            <person name="Pawlowski J."/>
            <person name="Sierra R."/>
            <person name="Euteneuer U."/>
            <person name="Pillet L."/>
            <person name="Moustafa A."/>
            <person name="Platzer M."/>
            <person name="Groth M."/>
            <person name="Szafranski K."/>
            <person name="Schliwa M."/>
        </authorList>
    </citation>
    <scope>NUCLEOTIDE SEQUENCE [LARGE SCALE GENOMIC DNA]</scope>
</reference>
<organism evidence="2 3">
    <name type="scientific">Reticulomyxa filosa</name>
    <dbReference type="NCBI Taxonomy" id="46433"/>
    <lineage>
        <taxon>Eukaryota</taxon>
        <taxon>Sar</taxon>
        <taxon>Rhizaria</taxon>
        <taxon>Retaria</taxon>
        <taxon>Foraminifera</taxon>
        <taxon>Monothalamids</taxon>
        <taxon>Reticulomyxidae</taxon>
        <taxon>Reticulomyxa</taxon>
    </lineage>
</organism>
<dbReference type="AlphaFoldDB" id="X6NP56"/>
<keyword evidence="3" id="KW-1185">Reference proteome</keyword>
<comment type="caution">
    <text evidence="2">The sequence shown here is derived from an EMBL/GenBank/DDBJ whole genome shotgun (WGS) entry which is preliminary data.</text>
</comment>
<evidence type="ECO:0000256" key="1">
    <source>
        <dbReference type="SAM" id="Coils"/>
    </source>
</evidence>
<proteinExistence type="predicted"/>